<dbReference type="AlphaFoldDB" id="A0A212ADL9"/>
<protein>
    <submittedName>
        <fullName evidence="1">Uncharacterized protein</fullName>
    </submittedName>
</protein>
<evidence type="ECO:0000313" key="2">
    <source>
        <dbReference type="Proteomes" id="UP000196878"/>
    </source>
</evidence>
<gene>
    <name evidence="1" type="ORF">CDV49_05470</name>
</gene>
<dbReference type="Proteomes" id="UP000196878">
    <property type="component" value="Unassembled WGS sequence"/>
</dbReference>
<reference evidence="1 2" key="1">
    <citation type="submission" date="2016-12" db="EMBL/GenBank/DDBJ databases">
        <title>Comparison of Traditional DNA-DNA Hybridization with In Silico Genomic Analysis.</title>
        <authorList>
            <person name="Nicholson A.C."/>
            <person name="Humrighouse B.W."/>
            <person name="Graziano J."/>
            <person name="Lasker B."/>
            <person name="Whitney A.M."/>
            <person name="Mcquiston J.R."/>
        </authorList>
    </citation>
    <scope>NUCLEOTIDE SEQUENCE [LARGE SCALE GENOMIC DNA]</scope>
    <source>
        <strain evidence="1 2">H2240</strain>
    </source>
</reference>
<keyword evidence="2" id="KW-1185">Reference proteome</keyword>
<name>A0A212ADL9_9RHOB</name>
<comment type="caution">
    <text evidence="1">The sequence shown here is derived from an EMBL/GenBank/DDBJ whole genome shotgun (WGS) entry which is preliminary data.</text>
</comment>
<proteinExistence type="predicted"/>
<accession>A0A212ADL9</accession>
<evidence type="ECO:0000313" key="1">
    <source>
        <dbReference type="EMBL" id="OWJ79335.1"/>
    </source>
</evidence>
<sequence length="60" mass="6419">MPAPADAAPNRLLKGFLAYVGAEIVRHLTTPEIHIYPGVSGPISVFRHIGMTLQDFSAAC</sequence>
<dbReference type="EMBL" id="NIPW01000008">
    <property type="protein sequence ID" value="OWJ79335.1"/>
    <property type="molecule type" value="Genomic_DNA"/>
</dbReference>
<organism evidence="1 2">
    <name type="scientific">Haematobacter genomosp. 1</name>
    <dbReference type="NCBI Taxonomy" id="366618"/>
    <lineage>
        <taxon>Bacteria</taxon>
        <taxon>Pseudomonadati</taxon>
        <taxon>Pseudomonadota</taxon>
        <taxon>Alphaproteobacteria</taxon>
        <taxon>Rhodobacterales</taxon>
        <taxon>Paracoccaceae</taxon>
        <taxon>Haematobacter</taxon>
    </lineage>
</organism>